<dbReference type="Pfam" id="PF13715">
    <property type="entry name" value="CarbopepD_reg_2"/>
    <property type="match status" value="1"/>
</dbReference>
<evidence type="ECO:0000256" key="4">
    <source>
        <dbReference type="RuleBase" id="RU003357"/>
    </source>
</evidence>
<dbReference type="KEGG" id="cprv:CYPRO_1287"/>
<evidence type="ECO:0000259" key="5">
    <source>
        <dbReference type="Pfam" id="PF00593"/>
    </source>
</evidence>
<evidence type="ECO:0000313" key="8">
    <source>
        <dbReference type="Proteomes" id="UP000254808"/>
    </source>
</evidence>
<name>A0A345UJ92_9BACT</name>
<evidence type="ECO:0000256" key="1">
    <source>
        <dbReference type="ARBA" id="ARBA00004442"/>
    </source>
</evidence>
<dbReference type="Gene3D" id="2.60.40.1120">
    <property type="entry name" value="Carboxypeptidase-like, regulatory domain"/>
    <property type="match status" value="1"/>
</dbReference>
<dbReference type="Pfam" id="PF07715">
    <property type="entry name" value="Plug"/>
    <property type="match status" value="1"/>
</dbReference>
<evidence type="ECO:0000256" key="2">
    <source>
        <dbReference type="ARBA" id="ARBA00023136"/>
    </source>
</evidence>
<feature type="domain" description="TonB-dependent receptor plug" evidence="6">
    <location>
        <begin position="129"/>
        <end position="234"/>
    </location>
</feature>
<dbReference type="SUPFAM" id="SSF56935">
    <property type="entry name" value="Porins"/>
    <property type="match status" value="1"/>
</dbReference>
<organism evidence="7 8">
    <name type="scientific">Cyclonatronum proteinivorum</name>
    <dbReference type="NCBI Taxonomy" id="1457365"/>
    <lineage>
        <taxon>Bacteria</taxon>
        <taxon>Pseudomonadati</taxon>
        <taxon>Balneolota</taxon>
        <taxon>Balneolia</taxon>
        <taxon>Balneolales</taxon>
        <taxon>Cyclonatronaceae</taxon>
        <taxon>Cyclonatronum</taxon>
    </lineage>
</organism>
<dbReference type="Proteomes" id="UP000254808">
    <property type="component" value="Chromosome"/>
</dbReference>
<protein>
    <submittedName>
        <fullName evidence="7">TonB-dependent receptor</fullName>
    </submittedName>
</protein>
<evidence type="ECO:0000259" key="6">
    <source>
        <dbReference type="Pfam" id="PF07715"/>
    </source>
</evidence>
<dbReference type="Gene3D" id="2.40.170.20">
    <property type="entry name" value="TonB-dependent receptor, beta-barrel domain"/>
    <property type="match status" value="1"/>
</dbReference>
<dbReference type="OrthoDB" id="9768470at2"/>
<dbReference type="EMBL" id="CP027806">
    <property type="protein sequence ID" value="AXJ00544.1"/>
    <property type="molecule type" value="Genomic_DNA"/>
</dbReference>
<dbReference type="RefSeq" id="WP_114983811.1">
    <property type="nucleotide sequence ID" value="NZ_CP027806.1"/>
</dbReference>
<keyword evidence="7" id="KW-0675">Receptor</keyword>
<keyword evidence="8" id="KW-1185">Reference proteome</keyword>
<gene>
    <name evidence="7" type="ORF">CYPRO_1287</name>
</gene>
<keyword evidence="3" id="KW-0998">Cell outer membrane</keyword>
<accession>A0A345UJ92</accession>
<dbReference type="Pfam" id="PF00593">
    <property type="entry name" value="TonB_dep_Rec_b-barrel"/>
    <property type="match status" value="1"/>
</dbReference>
<dbReference type="InterPro" id="IPR000531">
    <property type="entry name" value="Beta-barrel_TonB"/>
</dbReference>
<comment type="subcellular location">
    <subcellularLocation>
        <location evidence="1 4">Cell outer membrane</location>
    </subcellularLocation>
</comment>
<dbReference type="SUPFAM" id="SSF49464">
    <property type="entry name" value="Carboxypeptidase regulatory domain-like"/>
    <property type="match status" value="1"/>
</dbReference>
<feature type="domain" description="TonB-dependent receptor-like beta-barrel" evidence="5">
    <location>
        <begin position="455"/>
        <end position="872"/>
    </location>
</feature>
<dbReference type="AlphaFoldDB" id="A0A345UJ92"/>
<dbReference type="PANTHER" id="PTHR40980:SF4">
    <property type="entry name" value="TONB-DEPENDENT RECEPTOR-LIKE BETA-BARREL DOMAIN-CONTAINING PROTEIN"/>
    <property type="match status" value="1"/>
</dbReference>
<dbReference type="InterPro" id="IPR012910">
    <property type="entry name" value="Plug_dom"/>
</dbReference>
<dbReference type="PANTHER" id="PTHR40980">
    <property type="entry name" value="PLUG DOMAIN-CONTAINING PROTEIN"/>
    <property type="match status" value="1"/>
</dbReference>
<keyword evidence="2 4" id="KW-0472">Membrane</keyword>
<sequence>MIKALLLILVTLLCSGDVFGQTLHRITGSVTDARDRTPLTGATVVLDDTNLFGVVGLDGSFVIRNVPPGTYTYTVSYVAYVTQTGSLTVEDEGLELHFRLEMSRAELDAVTLRAARDFRTEQSARVTEQTSPTVVNVVDARSIEMSPDVTVANVVQRVSGVSLERSSSGDGQHAIVRGMDKRYNYTLVNGIKIPSPEVKNRYVPLDIFPSDLLDRLIVTKALTPDMEGDAIGGVIDMRMRNAPDRFILNANVGLGYSQIYSDQDRLTSDFSVISTLSPHAANGADYRASVDDFPYGNIDFREEGAPVNRVFGLAIGNRFLNNRIGVIAAGSLQQNFRGANSLFFEMDVDREDNNPFYDTVQDRRISTEQIRGGLHVKTDFRINDRHKIDFYNALIRLEDRFNRAYADTNLRIGRGQGVGTGRISQNFRTRNQLQQIYNSTLQGTHLFANDNLLLDWSAVYSLATNDDPDMVDLKLITGRTINSAGEFVDEPVLLDRDLTRRWTNNEDEDIAGYFNALYTMDFAGNLLDFKAGAMYRHKNRTNSFNSYLLRASPITQVWSGDINNHTWNLFNPGGTPTDPLNYESQEDVFAWYGMATYERGRFRAIGGLRVETTDFSWETNGPQTLPGRTGQRDYTDILPSIHLRYQPQDNMNLRLSYFQSISRPNFFEVIPYSINEDDFRERGNPFLERTQAQNVDFRFELFPGALDQLMVALFFKEIKDPIESALIIDGQAIILQPNNFGTANNFGFELDVTKYIRNWGVRAYYTYTDSRITTSKIFRFRDDSGNLTSRELNQTRPLQGQSRHISNLTGLYKNSRTGTDVQLSAVFTGRRIIGVSPYYENDIWQRSFWQMDFSAEQRVGYGITAYLKINNLLNTPLRAEVPLPNTRNPQEAPYINTDSNTLVREEFFQQTWLIGLRYAL</sequence>
<keyword evidence="4" id="KW-0798">TonB box</keyword>
<dbReference type="Gene3D" id="2.170.130.10">
    <property type="entry name" value="TonB-dependent receptor, plug domain"/>
    <property type="match status" value="1"/>
</dbReference>
<dbReference type="InterPro" id="IPR008969">
    <property type="entry name" value="CarboxyPept-like_regulatory"/>
</dbReference>
<evidence type="ECO:0000313" key="7">
    <source>
        <dbReference type="EMBL" id="AXJ00544.1"/>
    </source>
</evidence>
<dbReference type="GO" id="GO:0009279">
    <property type="term" value="C:cell outer membrane"/>
    <property type="evidence" value="ECO:0007669"/>
    <property type="project" value="UniProtKB-SubCell"/>
</dbReference>
<evidence type="ECO:0000256" key="3">
    <source>
        <dbReference type="ARBA" id="ARBA00023237"/>
    </source>
</evidence>
<reference evidence="7 8" key="1">
    <citation type="submission" date="2018-03" db="EMBL/GenBank/DDBJ databases">
        <title>Phenotypic and genomic properties of Cyclonatronum proteinivorum gen. nov., sp. nov., a haloalkaliphilic bacteroidete from soda lakes possessing Na+-translocating rhodopsin.</title>
        <authorList>
            <person name="Toshchakov S.V."/>
            <person name="Korzhenkov A."/>
            <person name="Samarov N.I."/>
            <person name="Kublanov I.V."/>
            <person name="Muntyan M.S."/>
            <person name="Sorokin D.Y."/>
        </authorList>
    </citation>
    <scope>NUCLEOTIDE SEQUENCE [LARGE SCALE GENOMIC DNA]</scope>
    <source>
        <strain evidence="7 8">Omega</strain>
    </source>
</reference>
<proteinExistence type="inferred from homology"/>
<dbReference type="InterPro" id="IPR036942">
    <property type="entry name" value="Beta-barrel_TonB_sf"/>
</dbReference>
<dbReference type="InterPro" id="IPR037066">
    <property type="entry name" value="Plug_dom_sf"/>
</dbReference>
<comment type="similarity">
    <text evidence="4">Belongs to the TonB-dependent receptor family.</text>
</comment>